<protein>
    <submittedName>
        <fullName evidence="3">Uncharacterized protein</fullName>
    </submittedName>
</protein>
<evidence type="ECO:0000313" key="4">
    <source>
        <dbReference type="Proteomes" id="UP001175000"/>
    </source>
</evidence>
<keyword evidence="2" id="KW-1133">Transmembrane helix</keyword>
<dbReference type="AlphaFoldDB" id="A0AA39T239"/>
<reference evidence="3" key="1">
    <citation type="submission" date="2023-06" db="EMBL/GenBank/DDBJ databases">
        <title>Genome-scale phylogeny and comparative genomics of the fungal order Sordariales.</title>
        <authorList>
            <consortium name="Lawrence Berkeley National Laboratory"/>
            <person name="Hensen N."/>
            <person name="Bonometti L."/>
            <person name="Westerberg I."/>
            <person name="Brannstrom I.O."/>
            <person name="Guillou S."/>
            <person name="Cros-Aarteil S."/>
            <person name="Calhoun S."/>
            <person name="Haridas S."/>
            <person name="Kuo A."/>
            <person name="Mondo S."/>
            <person name="Pangilinan J."/>
            <person name="Riley R."/>
            <person name="Labutti K."/>
            <person name="Andreopoulos B."/>
            <person name="Lipzen A."/>
            <person name="Chen C."/>
            <person name="Yanf M."/>
            <person name="Daum C."/>
            <person name="Ng V."/>
            <person name="Clum A."/>
            <person name="Steindorff A."/>
            <person name="Ohm R."/>
            <person name="Martin F."/>
            <person name="Silar P."/>
            <person name="Natvig D."/>
            <person name="Lalanne C."/>
            <person name="Gautier V."/>
            <person name="Ament-Velasquez S.L."/>
            <person name="Kruys A."/>
            <person name="Hutchinson M.I."/>
            <person name="Powell A.J."/>
            <person name="Barry K."/>
            <person name="Miller A.N."/>
            <person name="Grigoriev I.V."/>
            <person name="Debuchy R."/>
            <person name="Gladieux P."/>
            <person name="Thoren M.H."/>
            <person name="Johannesson H."/>
        </authorList>
    </citation>
    <scope>NUCLEOTIDE SEQUENCE</scope>
    <source>
        <strain evidence="3">CBS 606.72</strain>
    </source>
</reference>
<organism evidence="3 4">
    <name type="scientific">Immersiella caudata</name>
    <dbReference type="NCBI Taxonomy" id="314043"/>
    <lineage>
        <taxon>Eukaryota</taxon>
        <taxon>Fungi</taxon>
        <taxon>Dikarya</taxon>
        <taxon>Ascomycota</taxon>
        <taxon>Pezizomycotina</taxon>
        <taxon>Sordariomycetes</taxon>
        <taxon>Sordariomycetidae</taxon>
        <taxon>Sordariales</taxon>
        <taxon>Lasiosphaeriaceae</taxon>
        <taxon>Immersiella</taxon>
    </lineage>
</organism>
<feature type="transmembrane region" description="Helical" evidence="2">
    <location>
        <begin position="442"/>
        <end position="463"/>
    </location>
</feature>
<dbReference type="Gene3D" id="1.20.58.340">
    <property type="entry name" value="Magnesium transport protein CorA, transmembrane region"/>
    <property type="match status" value="1"/>
</dbReference>
<proteinExistence type="predicted"/>
<keyword evidence="2" id="KW-0472">Membrane</keyword>
<keyword evidence="4" id="KW-1185">Reference proteome</keyword>
<name>A0AA39T239_9PEZI</name>
<evidence type="ECO:0000256" key="1">
    <source>
        <dbReference type="SAM" id="MobiDB-lite"/>
    </source>
</evidence>
<dbReference type="Proteomes" id="UP001175000">
    <property type="component" value="Unassembled WGS sequence"/>
</dbReference>
<feature type="transmembrane region" description="Helical" evidence="2">
    <location>
        <begin position="411"/>
        <end position="430"/>
    </location>
</feature>
<feature type="region of interest" description="Disordered" evidence="1">
    <location>
        <begin position="1"/>
        <end position="35"/>
    </location>
</feature>
<keyword evidence="2" id="KW-0812">Transmembrane</keyword>
<comment type="caution">
    <text evidence="3">The sequence shown here is derived from an EMBL/GenBank/DDBJ whole genome shotgun (WGS) entry which is preliminary data.</text>
</comment>
<evidence type="ECO:0000256" key="2">
    <source>
        <dbReference type="SAM" id="Phobius"/>
    </source>
</evidence>
<accession>A0AA39T239</accession>
<sequence>MAEPQCKARRGSEWRESNSSHTPTSLKRYLNHDPNPQPGTGRVFILEGLNPEYIAVLGGHFKMHPSMFVDHERTVVISPFTRQSSDFLTLPGTARTAQHFTLKYFELIRLPEDALGLRMYCAETGRHIALTRMKGDLMDVGVVRRKCTIWNRSARDGGWDYLVLTDPPLRTITTSQNLGYSGVTPIYTPRKTVPISPQPFQGGYLDFMPHSIQMATRHGPPRTSMLDDLCFYLQTHAAQVTHEHSNPSPTVPNAATIFAKKIIAAHYLQLYNFTRSVTSEVQFHMSRLDRLGMDYFGTAFIASGQWSDAQALERRIGEYSADLESICSACGIPLDDKPDVAGCAAAAALSHMNSPLAPVPPWYDCTADFQVLRLRFAEVRHRAELLNAAITGLASISGNQKALREAKSTKALTLMGLVFIPLAYTATLFSMTESFGPGGDKFWVYFVVSVPLIFCVLGAYTALDRYGDGLGGLRIIRNKKVQGGEGSSKMWGESFGVI</sequence>
<evidence type="ECO:0000313" key="3">
    <source>
        <dbReference type="EMBL" id="KAK0612181.1"/>
    </source>
</evidence>
<dbReference type="EMBL" id="JAULSU010000007">
    <property type="protein sequence ID" value="KAK0612181.1"/>
    <property type="molecule type" value="Genomic_DNA"/>
</dbReference>
<gene>
    <name evidence="3" type="ORF">B0T14DRAFT_439473</name>
</gene>